<protein>
    <submittedName>
        <fullName evidence="1">Uncharacterized protein</fullName>
    </submittedName>
</protein>
<evidence type="ECO:0000313" key="2">
    <source>
        <dbReference type="Proteomes" id="UP000076532"/>
    </source>
</evidence>
<dbReference type="AlphaFoldDB" id="A0A166LAA2"/>
<name>A0A166LAA2_9AGAM</name>
<proteinExistence type="predicted"/>
<accession>A0A166LAA2</accession>
<evidence type="ECO:0000313" key="1">
    <source>
        <dbReference type="EMBL" id="KZP22739.1"/>
    </source>
</evidence>
<reference evidence="1 2" key="1">
    <citation type="journal article" date="2016" name="Mol. Biol. Evol.">
        <title>Comparative Genomics of Early-Diverging Mushroom-Forming Fungi Provides Insights into the Origins of Lignocellulose Decay Capabilities.</title>
        <authorList>
            <person name="Nagy L.G."/>
            <person name="Riley R."/>
            <person name="Tritt A."/>
            <person name="Adam C."/>
            <person name="Daum C."/>
            <person name="Floudas D."/>
            <person name="Sun H."/>
            <person name="Yadav J.S."/>
            <person name="Pangilinan J."/>
            <person name="Larsson K.H."/>
            <person name="Matsuura K."/>
            <person name="Barry K."/>
            <person name="Labutti K."/>
            <person name="Kuo R."/>
            <person name="Ohm R.A."/>
            <person name="Bhattacharya S.S."/>
            <person name="Shirouzu T."/>
            <person name="Yoshinaga Y."/>
            <person name="Martin F.M."/>
            <person name="Grigoriev I.V."/>
            <person name="Hibbett D.S."/>
        </authorList>
    </citation>
    <scope>NUCLEOTIDE SEQUENCE [LARGE SCALE GENOMIC DNA]</scope>
    <source>
        <strain evidence="1 2">CBS 109695</strain>
    </source>
</reference>
<gene>
    <name evidence="1" type="ORF">FIBSPDRAFT_859210</name>
</gene>
<sequence>MPGVQGIGLISVRLIRSSCVQVMSVWSRQKETRTVYCGVANSAKHEFAEHQVIGPMESEDSFQRKLHSRRRANR</sequence>
<dbReference type="EMBL" id="KV417537">
    <property type="protein sequence ID" value="KZP22739.1"/>
    <property type="molecule type" value="Genomic_DNA"/>
</dbReference>
<organism evidence="1 2">
    <name type="scientific">Athelia psychrophila</name>
    <dbReference type="NCBI Taxonomy" id="1759441"/>
    <lineage>
        <taxon>Eukaryota</taxon>
        <taxon>Fungi</taxon>
        <taxon>Dikarya</taxon>
        <taxon>Basidiomycota</taxon>
        <taxon>Agaricomycotina</taxon>
        <taxon>Agaricomycetes</taxon>
        <taxon>Agaricomycetidae</taxon>
        <taxon>Atheliales</taxon>
        <taxon>Atheliaceae</taxon>
        <taxon>Athelia</taxon>
    </lineage>
</organism>
<dbReference type="Proteomes" id="UP000076532">
    <property type="component" value="Unassembled WGS sequence"/>
</dbReference>
<keyword evidence="2" id="KW-1185">Reference proteome</keyword>